<proteinExistence type="predicted"/>
<name>A0ABP8QK72_9BACT</name>
<organism evidence="1 2">
    <name type="scientific">Hymenobacter ginsengisoli</name>
    <dbReference type="NCBI Taxonomy" id="1051626"/>
    <lineage>
        <taxon>Bacteria</taxon>
        <taxon>Pseudomonadati</taxon>
        <taxon>Bacteroidota</taxon>
        <taxon>Cytophagia</taxon>
        <taxon>Cytophagales</taxon>
        <taxon>Hymenobacteraceae</taxon>
        <taxon>Hymenobacter</taxon>
    </lineage>
</organism>
<reference evidence="2" key="1">
    <citation type="journal article" date="2019" name="Int. J. Syst. Evol. Microbiol.">
        <title>The Global Catalogue of Microorganisms (GCM) 10K type strain sequencing project: providing services to taxonomists for standard genome sequencing and annotation.</title>
        <authorList>
            <consortium name="The Broad Institute Genomics Platform"/>
            <consortium name="The Broad Institute Genome Sequencing Center for Infectious Disease"/>
            <person name="Wu L."/>
            <person name="Ma J."/>
        </authorList>
    </citation>
    <scope>NUCLEOTIDE SEQUENCE [LARGE SCALE GENOMIC DNA]</scope>
    <source>
        <strain evidence="2">JCM 17841</strain>
    </source>
</reference>
<evidence type="ECO:0000313" key="1">
    <source>
        <dbReference type="EMBL" id="GAA4503261.1"/>
    </source>
</evidence>
<dbReference type="EMBL" id="BAABGQ010000006">
    <property type="protein sequence ID" value="GAA4503261.1"/>
    <property type="molecule type" value="Genomic_DNA"/>
</dbReference>
<evidence type="ECO:0000313" key="2">
    <source>
        <dbReference type="Proteomes" id="UP001501243"/>
    </source>
</evidence>
<protein>
    <submittedName>
        <fullName evidence="1">Uncharacterized protein</fullName>
    </submittedName>
</protein>
<gene>
    <name evidence="1" type="ORF">GCM10023172_27810</name>
</gene>
<dbReference type="RefSeq" id="WP_208129839.1">
    <property type="nucleotide sequence ID" value="NZ_BAABGQ010000006.1"/>
</dbReference>
<dbReference type="Proteomes" id="UP001501243">
    <property type="component" value="Unassembled WGS sequence"/>
</dbReference>
<comment type="caution">
    <text evidence="1">The sequence shown here is derived from an EMBL/GenBank/DDBJ whole genome shotgun (WGS) entry which is preliminary data.</text>
</comment>
<keyword evidence="2" id="KW-1185">Reference proteome</keyword>
<accession>A0ABP8QK72</accession>
<sequence length="236" mass="26191">MSAQDSPVGIISQQVFDQYSSRWVEVIGNNDTSLLNQCFQANRQKLPHVTFPALQIARLVSTVGATHVKARFLVATQTQGELLFPHFTLALFATDDLNARLSSYYLADAYWETDPSPGNVGGEVPNVLVNFWLNNWLNDKVLGTEVTQAMFNSPYGFLRGYTFTIDDFVNPLSQVKNLEDATLQISFGLHEFYRTGTDGTDALNYTFGLVVQYLDGLGAPVDDPSFDMSQPCPPNC</sequence>